<comment type="similarity">
    <text evidence="1 3">Belongs to the type-B carboxylesterase/lipase family.</text>
</comment>
<organism evidence="5 6">
    <name type="scientific">Karstenula rhodostoma CBS 690.94</name>
    <dbReference type="NCBI Taxonomy" id="1392251"/>
    <lineage>
        <taxon>Eukaryota</taxon>
        <taxon>Fungi</taxon>
        <taxon>Dikarya</taxon>
        <taxon>Ascomycota</taxon>
        <taxon>Pezizomycotina</taxon>
        <taxon>Dothideomycetes</taxon>
        <taxon>Pleosporomycetidae</taxon>
        <taxon>Pleosporales</taxon>
        <taxon>Massarineae</taxon>
        <taxon>Didymosphaeriaceae</taxon>
        <taxon>Karstenula</taxon>
    </lineage>
</organism>
<dbReference type="OrthoDB" id="408631at2759"/>
<dbReference type="EMBL" id="MU001503">
    <property type="protein sequence ID" value="KAF2442862.1"/>
    <property type="molecule type" value="Genomic_DNA"/>
</dbReference>
<protein>
    <recommendedName>
        <fullName evidence="3">Carboxylic ester hydrolase</fullName>
        <ecNumber evidence="3">3.1.1.-</ecNumber>
    </recommendedName>
</protein>
<dbReference type="SUPFAM" id="SSF53474">
    <property type="entry name" value="alpha/beta-Hydrolases"/>
    <property type="match status" value="1"/>
</dbReference>
<accession>A0A9P4PF77</accession>
<dbReference type="GO" id="GO:0052689">
    <property type="term" value="F:carboxylic ester hydrolase activity"/>
    <property type="evidence" value="ECO:0007669"/>
    <property type="project" value="TreeGrafter"/>
</dbReference>
<evidence type="ECO:0000259" key="4">
    <source>
        <dbReference type="Pfam" id="PF00135"/>
    </source>
</evidence>
<proteinExistence type="inferred from homology"/>
<dbReference type="PANTHER" id="PTHR43918">
    <property type="entry name" value="ACETYLCHOLINESTERASE"/>
    <property type="match status" value="1"/>
</dbReference>
<evidence type="ECO:0000313" key="6">
    <source>
        <dbReference type="Proteomes" id="UP000799764"/>
    </source>
</evidence>
<comment type="caution">
    <text evidence="5">The sequence shown here is derived from an EMBL/GenBank/DDBJ whole genome shotgun (WGS) entry which is preliminary data.</text>
</comment>
<keyword evidence="6" id="KW-1185">Reference proteome</keyword>
<dbReference type="Proteomes" id="UP000799764">
    <property type="component" value="Unassembled WGS sequence"/>
</dbReference>
<gene>
    <name evidence="5" type="ORF">P171DRAFT_455828</name>
</gene>
<evidence type="ECO:0000256" key="2">
    <source>
        <dbReference type="ARBA" id="ARBA00022801"/>
    </source>
</evidence>
<dbReference type="InterPro" id="IPR019826">
    <property type="entry name" value="Carboxylesterase_B_AS"/>
</dbReference>
<feature type="domain" description="Carboxylesterase type B" evidence="4">
    <location>
        <begin position="19"/>
        <end position="476"/>
    </location>
</feature>
<dbReference type="PANTHER" id="PTHR43918:SF4">
    <property type="entry name" value="CARBOXYLIC ESTER HYDROLASE"/>
    <property type="match status" value="1"/>
</dbReference>
<dbReference type="PROSITE" id="PS00122">
    <property type="entry name" value="CARBOXYLESTERASE_B_1"/>
    <property type="match status" value="1"/>
</dbReference>
<keyword evidence="2 3" id="KW-0378">Hydrolase</keyword>
<name>A0A9P4PF77_9PLEO</name>
<dbReference type="InterPro" id="IPR002018">
    <property type="entry name" value="CarbesteraseB"/>
</dbReference>
<dbReference type="Pfam" id="PF00135">
    <property type="entry name" value="COesterase"/>
    <property type="match status" value="1"/>
</dbReference>
<dbReference type="InterPro" id="IPR029058">
    <property type="entry name" value="AB_hydrolase_fold"/>
</dbReference>
<evidence type="ECO:0000313" key="5">
    <source>
        <dbReference type="EMBL" id="KAF2442862.1"/>
    </source>
</evidence>
<evidence type="ECO:0000256" key="1">
    <source>
        <dbReference type="ARBA" id="ARBA00005964"/>
    </source>
</evidence>
<evidence type="ECO:0000256" key="3">
    <source>
        <dbReference type="RuleBase" id="RU361235"/>
    </source>
</evidence>
<sequence>MFGVSTIAGHGSTPAVTLRNDFFLGIPFAQPPTGDLRFPNPRPLQVSWKGERDATTFSPACVGYGASQMGYNISEDCLYLNVRRPPGSNMKHHGGFAQGSGVDLRYNTSFMVQESVSLSQPILVNQVRDSGDTNVGLRDLRLALQWIQENIASFGGDPGKVTIWGQSAGAGSVGIRVMAYNGRDDKLLRSAIMESGSPVAISDPDRKGYYQAAYHHLTQLAGCSNAPDSLECLRSLSFEKLNAAVNTTALNSIWFPQIDGDIIARHSSEQLKEDAFVHVPILIGTNSDEGTSFTPKGVNNTEIFKKAIQGSAPLMNASFADRVLVAYPARNVLANLDPTYRPGPPHGAQYRRAATYYGDTQFIASQRLTCETWSAAGLTAYCFRFNAIPVWATILDGATHFVEVAFAMLNVLGVSYPPVRIPPFEEKPPSYDNLARLTSGDWIRFVHTGDVNSKARSRSFGVPRWPRYSLRKPEGSVYDANVTSHVEPDTYRAEGISLINSGVFVVYNK</sequence>
<dbReference type="InterPro" id="IPR050654">
    <property type="entry name" value="AChE-related_enzymes"/>
</dbReference>
<dbReference type="Gene3D" id="3.40.50.1820">
    <property type="entry name" value="alpha/beta hydrolase"/>
    <property type="match status" value="1"/>
</dbReference>
<dbReference type="AlphaFoldDB" id="A0A9P4PF77"/>
<dbReference type="EC" id="3.1.1.-" evidence="3"/>
<reference evidence="5" key="1">
    <citation type="journal article" date="2020" name="Stud. Mycol.">
        <title>101 Dothideomycetes genomes: a test case for predicting lifestyles and emergence of pathogens.</title>
        <authorList>
            <person name="Haridas S."/>
            <person name="Albert R."/>
            <person name="Binder M."/>
            <person name="Bloem J."/>
            <person name="Labutti K."/>
            <person name="Salamov A."/>
            <person name="Andreopoulos B."/>
            <person name="Baker S."/>
            <person name="Barry K."/>
            <person name="Bills G."/>
            <person name="Bluhm B."/>
            <person name="Cannon C."/>
            <person name="Castanera R."/>
            <person name="Culley D."/>
            <person name="Daum C."/>
            <person name="Ezra D."/>
            <person name="Gonzalez J."/>
            <person name="Henrissat B."/>
            <person name="Kuo A."/>
            <person name="Liang C."/>
            <person name="Lipzen A."/>
            <person name="Lutzoni F."/>
            <person name="Magnuson J."/>
            <person name="Mondo S."/>
            <person name="Nolan M."/>
            <person name="Ohm R."/>
            <person name="Pangilinan J."/>
            <person name="Park H.-J."/>
            <person name="Ramirez L."/>
            <person name="Alfaro M."/>
            <person name="Sun H."/>
            <person name="Tritt A."/>
            <person name="Yoshinaga Y."/>
            <person name="Zwiers L.-H."/>
            <person name="Turgeon B."/>
            <person name="Goodwin S."/>
            <person name="Spatafora J."/>
            <person name="Crous P."/>
            <person name="Grigoriev I."/>
        </authorList>
    </citation>
    <scope>NUCLEOTIDE SEQUENCE</scope>
    <source>
        <strain evidence="5">CBS 690.94</strain>
    </source>
</reference>